<comment type="caution">
    <text evidence="2">The sequence shown here is derived from an EMBL/GenBank/DDBJ whole genome shotgun (WGS) entry which is preliminary data.</text>
</comment>
<dbReference type="EMBL" id="JAGMWT010000022">
    <property type="protein sequence ID" value="KAH7112156.1"/>
    <property type="molecule type" value="Genomic_DNA"/>
</dbReference>
<sequence>MASRNRLSHSPPPLPVPQNTPYTSGPQTTTGTPTTSQSHGLSILTTYLLSRTSLAHAPNTPPKTSTSTSTNQPPSITTQISSLALHPTLETTLHILNSDLPSAHFLARHMSAPPATEGMLLHSILHRCEGDFRNARAWLSDVEDAVAGWVPKRKGSEELKAHVVVAMGMPGGDGHGEDLTLLEFVYEGMDGGAQKLIDDVESFRMVRGNDRELEHHVEDRIRTEMQRIIQWCTAKFGDGEWEDASGAWARPGDEVAKIGRDMVSGKLGWRKF</sequence>
<dbReference type="AlphaFoldDB" id="A0A9P9I8W4"/>
<organism evidence="2 3">
    <name type="scientific">Dendryphion nanum</name>
    <dbReference type="NCBI Taxonomy" id="256645"/>
    <lineage>
        <taxon>Eukaryota</taxon>
        <taxon>Fungi</taxon>
        <taxon>Dikarya</taxon>
        <taxon>Ascomycota</taxon>
        <taxon>Pezizomycotina</taxon>
        <taxon>Dothideomycetes</taxon>
        <taxon>Pleosporomycetidae</taxon>
        <taxon>Pleosporales</taxon>
        <taxon>Torulaceae</taxon>
        <taxon>Dendryphion</taxon>
    </lineage>
</organism>
<dbReference type="Proteomes" id="UP000700596">
    <property type="component" value="Unassembled WGS sequence"/>
</dbReference>
<evidence type="ECO:0000313" key="2">
    <source>
        <dbReference type="EMBL" id="KAH7112156.1"/>
    </source>
</evidence>
<feature type="region of interest" description="Disordered" evidence="1">
    <location>
        <begin position="55"/>
        <end position="76"/>
    </location>
</feature>
<gene>
    <name evidence="2" type="ORF">B0J11DRAFT_542769</name>
</gene>
<evidence type="ECO:0000313" key="3">
    <source>
        <dbReference type="Proteomes" id="UP000700596"/>
    </source>
</evidence>
<evidence type="ECO:0000256" key="1">
    <source>
        <dbReference type="SAM" id="MobiDB-lite"/>
    </source>
</evidence>
<feature type="compositionally biased region" description="Low complexity" evidence="1">
    <location>
        <begin position="62"/>
        <end position="76"/>
    </location>
</feature>
<accession>A0A9P9I8W4</accession>
<reference evidence="2" key="1">
    <citation type="journal article" date="2021" name="Nat. Commun.">
        <title>Genetic determinants of endophytism in the Arabidopsis root mycobiome.</title>
        <authorList>
            <person name="Mesny F."/>
            <person name="Miyauchi S."/>
            <person name="Thiergart T."/>
            <person name="Pickel B."/>
            <person name="Atanasova L."/>
            <person name="Karlsson M."/>
            <person name="Huettel B."/>
            <person name="Barry K.W."/>
            <person name="Haridas S."/>
            <person name="Chen C."/>
            <person name="Bauer D."/>
            <person name="Andreopoulos W."/>
            <person name="Pangilinan J."/>
            <person name="LaButti K."/>
            <person name="Riley R."/>
            <person name="Lipzen A."/>
            <person name="Clum A."/>
            <person name="Drula E."/>
            <person name="Henrissat B."/>
            <person name="Kohler A."/>
            <person name="Grigoriev I.V."/>
            <person name="Martin F.M."/>
            <person name="Hacquard S."/>
        </authorList>
    </citation>
    <scope>NUCLEOTIDE SEQUENCE</scope>
    <source>
        <strain evidence="2">MPI-CAGE-CH-0243</strain>
    </source>
</reference>
<proteinExistence type="predicted"/>
<keyword evidence="3" id="KW-1185">Reference proteome</keyword>
<feature type="region of interest" description="Disordered" evidence="1">
    <location>
        <begin position="1"/>
        <end position="40"/>
    </location>
</feature>
<feature type="compositionally biased region" description="Low complexity" evidence="1">
    <location>
        <begin position="20"/>
        <end position="38"/>
    </location>
</feature>
<dbReference type="OrthoDB" id="2306919at2759"/>
<protein>
    <submittedName>
        <fullName evidence="2">Uncharacterized protein</fullName>
    </submittedName>
</protein>
<name>A0A9P9I8W4_9PLEO</name>